<sequence>MEARKSRLTIKIKLLLMVGIPLLGVTGFAFNEILNQNRLSGEIDRVKALVQFGVLAGDLVHEMQKERGLSSGYLGSKGTLFGEALDKQRQETDHRYAVLKTAWAGFKPELGSPDFLKTTALGFTALEELNQKRQAVEGLKIPLPEVLGYYSNTIGLFLRAIETSIQITPDPEVVRRLSAYTALLQAKERAGIIRAVMNNTFAQGKFAPGMYRRFLDLLSKHETYLAIFEAQANEPNLTFYRQTLVGPVVEKVGEMQHRAVFEMEKTLSFATGAASFSWWVDIYATQNKEQALAGLTQWVSGLKSENLGPGDQETFKGLSQKLGSLESSLKGAESPRNGALQSWVEQNRQSIDHGLAQLSKPNFQVDSGDWFTQMTAKIDLFKQVENHLTQDLLAQAEAMQSAILLVYLLSSLVVLLTLAVGMVQGKQIIGLLEKLITDLAHASTEVASASDEIAKSANALAAGATEQAASLEETSASMEMMTQQSEDNAQAAENTVGGMEKISQIVELALTSARQASVLAKQASQSAESGVSAMGKIVEAVEAINQGSEKIRDIVAVITEITQQTKMLATNAAIEAARAGEQGKGFAVVANEVASLAENSKAAAKVISSLIRENSANSAKGSELASRGQTVLQEIFGQSQKVVGFMEEIALQADQEAKGIEEMKSQVRQISSASTAQSRGAKEINQALGQMGEVTQGNAATAEQAAAAVEQLSAQAKMLMDMVTEVSAQVGGQRQSGLGHLPN</sequence>
<feature type="transmembrane region" description="Helical" evidence="5">
    <location>
        <begin position="12"/>
        <end position="30"/>
    </location>
</feature>
<dbReference type="InterPro" id="IPR004090">
    <property type="entry name" value="Chemotax_Me-accpt_rcpt"/>
</dbReference>
<dbReference type="EMBL" id="MFNF01000001">
    <property type="protein sequence ID" value="OGH05083.1"/>
    <property type="molecule type" value="Genomic_DNA"/>
</dbReference>
<dbReference type="GO" id="GO:0005886">
    <property type="term" value="C:plasma membrane"/>
    <property type="evidence" value="ECO:0007669"/>
    <property type="project" value="TreeGrafter"/>
</dbReference>
<organism evidence="7 8">
    <name type="scientific">Candidatus Lambdaproteobacteria bacterium RIFOXYD2_FULL_56_26</name>
    <dbReference type="NCBI Taxonomy" id="1817773"/>
    <lineage>
        <taxon>Bacteria</taxon>
        <taxon>Pseudomonadati</taxon>
        <taxon>Pseudomonadota</taxon>
        <taxon>Candidatus Lambdaproteobacteria</taxon>
    </lineage>
</organism>
<dbReference type="PROSITE" id="PS50111">
    <property type="entry name" value="CHEMOTAXIS_TRANSDUC_2"/>
    <property type="match status" value="1"/>
</dbReference>
<accession>A0A1F6H3Z8</accession>
<keyword evidence="5" id="KW-0472">Membrane</keyword>
<dbReference type="InterPro" id="IPR013587">
    <property type="entry name" value="Nitrate/nitrite_sensing"/>
</dbReference>
<reference evidence="7 8" key="1">
    <citation type="journal article" date="2016" name="Nat. Commun.">
        <title>Thousands of microbial genomes shed light on interconnected biogeochemical processes in an aquifer system.</title>
        <authorList>
            <person name="Anantharaman K."/>
            <person name="Brown C.T."/>
            <person name="Hug L.A."/>
            <person name="Sharon I."/>
            <person name="Castelle C.J."/>
            <person name="Probst A.J."/>
            <person name="Thomas B.C."/>
            <person name="Singh A."/>
            <person name="Wilkins M.J."/>
            <person name="Karaoz U."/>
            <person name="Brodie E.L."/>
            <person name="Williams K.H."/>
            <person name="Hubbard S.S."/>
            <person name="Banfield J.F."/>
        </authorList>
    </citation>
    <scope>NUCLEOTIDE SEQUENCE [LARGE SCALE GENOMIC DNA]</scope>
</reference>
<dbReference type="AlphaFoldDB" id="A0A1F6H3Z8"/>
<dbReference type="Proteomes" id="UP000177583">
    <property type="component" value="Unassembled WGS sequence"/>
</dbReference>
<evidence type="ECO:0000256" key="3">
    <source>
        <dbReference type="PROSITE-ProRule" id="PRU00284"/>
    </source>
</evidence>
<feature type="domain" description="Methyl-accepting transducer" evidence="6">
    <location>
        <begin position="442"/>
        <end position="713"/>
    </location>
</feature>
<protein>
    <recommendedName>
        <fullName evidence="6">Methyl-accepting transducer domain-containing protein</fullName>
    </recommendedName>
</protein>
<evidence type="ECO:0000313" key="8">
    <source>
        <dbReference type="Proteomes" id="UP000177583"/>
    </source>
</evidence>
<gene>
    <name evidence="7" type="ORF">A2557_08920</name>
</gene>
<keyword evidence="4" id="KW-0175">Coiled coil</keyword>
<dbReference type="PANTHER" id="PTHR43531:SF11">
    <property type="entry name" value="METHYL-ACCEPTING CHEMOTAXIS PROTEIN 3"/>
    <property type="match status" value="1"/>
</dbReference>
<keyword evidence="5" id="KW-1133">Transmembrane helix</keyword>
<evidence type="ECO:0000259" key="6">
    <source>
        <dbReference type="PROSITE" id="PS50111"/>
    </source>
</evidence>
<dbReference type="GO" id="GO:0006935">
    <property type="term" value="P:chemotaxis"/>
    <property type="evidence" value="ECO:0007669"/>
    <property type="project" value="UniProtKB-KW"/>
</dbReference>
<keyword evidence="3" id="KW-0807">Transducer</keyword>
<evidence type="ECO:0000256" key="5">
    <source>
        <dbReference type="SAM" id="Phobius"/>
    </source>
</evidence>
<dbReference type="InterPro" id="IPR051310">
    <property type="entry name" value="MCP_chemotaxis"/>
</dbReference>
<dbReference type="GO" id="GO:0007165">
    <property type="term" value="P:signal transduction"/>
    <property type="evidence" value="ECO:0007669"/>
    <property type="project" value="UniProtKB-KW"/>
</dbReference>
<proteinExistence type="inferred from homology"/>
<evidence type="ECO:0000313" key="7">
    <source>
        <dbReference type="EMBL" id="OGH05083.1"/>
    </source>
</evidence>
<dbReference type="PRINTS" id="PR00260">
    <property type="entry name" value="CHEMTRNSDUCR"/>
</dbReference>
<dbReference type="Pfam" id="PF08376">
    <property type="entry name" value="NIT"/>
    <property type="match status" value="1"/>
</dbReference>
<evidence type="ECO:0000256" key="4">
    <source>
        <dbReference type="SAM" id="Coils"/>
    </source>
</evidence>
<comment type="similarity">
    <text evidence="2">Belongs to the methyl-accepting chemotaxis (MCP) protein family.</text>
</comment>
<evidence type="ECO:0000256" key="1">
    <source>
        <dbReference type="ARBA" id="ARBA00022500"/>
    </source>
</evidence>
<dbReference type="SUPFAM" id="SSF58104">
    <property type="entry name" value="Methyl-accepting chemotaxis protein (MCP) signaling domain"/>
    <property type="match status" value="1"/>
</dbReference>
<dbReference type="InterPro" id="IPR004089">
    <property type="entry name" value="MCPsignal_dom"/>
</dbReference>
<dbReference type="GO" id="GO:0004888">
    <property type="term" value="F:transmembrane signaling receptor activity"/>
    <property type="evidence" value="ECO:0007669"/>
    <property type="project" value="InterPro"/>
</dbReference>
<feature type="coiled-coil region" evidence="4">
    <location>
        <begin position="432"/>
        <end position="474"/>
    </location>
</feature>
<dbReference type="Pfam" id="PF00015">
    <property type="entry name" value="MCPsignal"/>
    <property type="match status" value="1"/>
</dbReference>
<dbReference type="Gene3D" id="1.10.287.950">
    <property type="entry name" value="Methyl-accepting chemotaxis protein"/>
    <property type="match status" value="1"/>
</dbReference>
<dbReference type="PANTHER" id="PTHR43531">
    <property type="entry name" value="PROTEIN ICFG"/>
    <property type="match status" value="1"/>
</dbReference>
<name>A0A1F6H3Z8_9PROT</name>
<evidence type="ECO:0000256" key="2">
    <source>
        <dbReference type="ARBA" id="ARBA00029447"/>
    </source>
</evidence>
<comment type="caution">
    <text evidence="7">The sequence shown here is derived from an EMBL/GenBank/DDBJ whole genome shotgun (WGS) entry which is preliminary data.</text>
</comment>
<keyword evidence="5" id="KW-0812">Transmembrane</keyword>
<keyword evidence="1" id="KW-0145">Chemotaxis</keyword>
<dbReference type="SMART" id="SM00283">
    <property type="entry name" value="MA"/>
    <property type="match status" value="1"/>
</dbReference>